<evidence type="ECO:0000256" key="2">
    <source>
        <dbReference type="SAM" id="MobiDB-lite"/>
    </source>
</evidence>
<feature type="compositionally biased region" description="Polar residues" evidence="2">
    <location>
        <begin position="1199"/>
        <end position="1214"/>
    </location>
</feature>
<feature type="compositionally biased region" description="Basic and acidic residues" evidence="2">
    <location>
        <begin position="161"/>
        <end position="183"/>
    </location>
</feature>
<keyword evidence="1" id="KW-0175">Coiled coil</keyword>
<dbReference type="AlphaFoldDB" id="A0A077ZA82"/>
<feature type="coiled-coil region" evidence="1">
    <location>
        <begin position="1164"/>
        <end position="1191"/>
    </location>
</feature>
<feature type="compositionally biased region" description="Polar residues" evidence="2">
    <location>
        <begin position="1459"/>
        <end position="1470"/>
    </location>
</feature>
<feature type="compositionally biased region" description="Basic and acidic residues" evidence="2">
    <location>
        <begin position="665"/>
        <end position="680"/>
    </location>
</feature>
<feature type="compositionally biased region" description="Polar residues" evidence="2">
    <location>
        <begin position="710"/>
        <end position="722"/>
    </location>
</feature>
<reference evidence="3" key="1">
    <citation type="submission" date="2014-01" db="EMBL/GenBank/DDBJ databases">
        <authorList>
            <person name="Aslett M."/>
        </authorList>
    </citation>
    <scope>NUCLEOTIDE SEQUENCE</scope>
</reference>
<dbReference type="OrthoDB" id="5914498at2759"/>
<dbReference type="EMBL" id="HG806066">
    <property type="protein sequence ID" value="CDW56674.1"/>
    <property type="molecule type" value="Genomic_DNA"/>
</dbReference>
<gene>
    <name evidence="3" type="ORF">TTRE_0000495601</name>
</gene>
<feature type="compositionally biased region" description="Basic residues" evidence="2">
    <location>
        <begin position="1030"/>
        <end position="1040"/>
    </location>
</feature>
<feature type="region of interest" description="Disordered" evidence="2">
    <location>
        <begin position="1016"/>
        <end position="1088"/>
    </location>
</feature>
<feature type="region of interest" description="Disordered" evidence="2">
    <location>
        <begin position="1196"/>
        <end position="1222"/>
    </location>
</feature>
<proteinExistence type="predicted"/>
<name>A0A077ZA82_TRITR</name>
<evidence type="ECO:0000313" key="4">
    <source>
        <dbReference type="Proteomes" id="UP000030665"/>
    </source>
</evidence>
<feature type="compositionally biased region" description="Polar residues" evidence="2">
    <location>
        <begin position="652"/>
        <end position="663"/>
    </location>
</feature>
<keyword evidence="4" id="KW-1185">Reference proteome</keyword>
<feature type="region of interest" description="Disordered" evidence="2">
    <location>
        <begin position="745"/>
        <end position="767"/>
    </location>
</feature>
<accession>A0A077ZA82</accession>
<evidence type="ECO:0000313" key="3">
    <source>
        <dbReference type="EMBL" id="CDW56674.1"/>
    </source>
</evidence>
<feature type="region of interest" description="Disordered" evidence="2">
    <location>
        <begin position="1447"/>
        <end position="1470"/>
    </location>
</feature>
<feature type="compositionally biased region" description="Polar residues" evidence="2">
    <location>
        <begin position="184"/>
        <end position="194"/>
    </location>
</feature>
<feature type="region of interest" description="Disordered" evidence="2">
    <location>
        <begin position="146"/>
        <end position="270"/>
    </location>
</feature>
<reference evidence="3" key="2">
    <citation type="submission" date="2014-03" db="EMBL/GenBank/DDBJ databases">
        <title>The whipworm genome and dual-species transcriptomics of an intimate host-pathogen interaction.</title>
        <authorList>
            <person name="Foth B.J."/>
            <person name="Tsai I.J."/>
            <person name="Reid A.J."/>
            <person name="Bancroft A.J."/>
            <person name="Nichol S."/>
            <person name="Tracey A."/>
            <person name="Holroyd N."/>
            <person name="Cotton J.A."/>
            <person name="Stanley E.J."/>
            <person name="Zarowiecki M."/>
            <person name="Liu J.Z."/>
            <person name="Huckvale T."/>
            <person name="Cooper P.J."/>
            <person name="Grencis R.K."/>
            <person name="Berriman M."/>
        </authorList>
    </citation>
    <scope>NUCLEOTIDE SEQUENCE [LARGE SCALE GENOMIC DNA]</scope>
</reference>
<evidence type="ECO:0000256" key="1">
    <source>
        <dbReference type="SAM" id="Coils"/>
    </source>
</evidence>
<protein>
    <submittedName>
        <fullName evidence="3">Uncharacterized protein</fullName>
    </submittedName>
</protein>
<feature type="region of interest" description="Disordered" evidence="2">
    <location>
        <begin position="652"/>
        <end position="722"/>
    </location>
</feature>
<sequence length="1522" mass="167659">MCPPKGIRMPCEKLHAFLRNERSQDAYDYSSDEGASFVYTLLQFLVTMWYFALTSIYSLFCQNAVTPVSLLRKPRHYSSQERKPSSIKLEDDFKDNFACDPRNMSSVYYSKLSVSFSSHNKNGVDFAVDKARRVLTAVGMSSGLSPSPDKVAYDQFNLPPERTDSNEETHHLEEKECPDESKNYDSSLPNLSENVSDEDDEGSSKEEAIVESEECVPICSSPPTTSSEHVESALNAEVSEETPPTVNKKPKRVSSAESAIKPKLAEEEKAESKNGLAEAANFCYVCKLECFENLCIRCKRCDMLAHWDPMFCCLRYCLLSNGSSFFCPKCAGINSLTDSEALVEDYREPFIARNKCITCGSSLQTSAGQFGRTVYCSPDCINHLCDAAKKQLSDYNVERIPMVEPFVYGTSVYGSNAPSHRRLFSWMVNHPTFRPVFWLKSFKTVAVSTSTVSSSQSDMNEQCSSSHETSDAALPASTNISRCFACLKMITPDERAIACKNCSIFLHEIGSVWSCARFCFYNEHFVCPKCNTMTKLTGDCSSVQCLFKTQLTCTHCAYCGKPLASDLIGVSALCGSSCVDLTVDAVKNIIQRTHRRFIPMIEPFPGGKIVPGGWHAPSFPDLATFMKENPTLFPVLLLRTCNAQWTIVSSSGNNKPDSISANDPPSKDKETKTILSEAKKSPANIGKRSAAKCANNGKPRNRQPKRSRSTLHGGQNCRKTSSINNSNESVLFAEVVDSFGSPLITSDNNQTCETKNSSNSETDVSSEVVNCNDASPVLADNEQTSEVGRTNSNESVSFIEVASCIATLLVTADSDQTSEVETKNSKNTDETVSSMEVADCTHILPAILDDNDHLSDPCTNTSSSNETIISAEEANCIDTIPPIADSNRTTELEANNSIDNNETVTLAEVENSVEVLPVMTDDNGTFERTNCPSCDTVTSTEFVNSVGTLPAAEDCSKACELQNQTSGKNASETVLSAEVENSTESPDLMLDHVSMEEQLFPCAEDNNKKLDNDRLTEEMNECSPPDSSRSKQKKKKKKKIIYSSSESDVSPEAHPKRRVLPPKAKIAAIREKQRQEKRRPLRREENATAKIRRPDAMKRRQVSRGNNITKNILKKSSKPSPVRILDVSPAGLRNQPASEGKTKKTITGATASASAVISPALAIIEEFERKQADAIKAKQEAQTLLEGAEAEHVRDSNGCAANTCPNTPSTSTGDESIHLKRRRPSRWDVGDPTCRGSPNTVLWRGWIKFACCVPLRMALVPVVGVAIPVCKWLPETLDFTHACRKGPLLESYLQGCADNCNANIVVARFKEPLSTEQPRYRRRFQRLKEIDYYPVAIVGEGPPWFNISVVALDAEDTLPTCLRNLPGPGLPYLRRNAILLYIVIIDQLAMVHRPIFVFPDESCVNQSCTDVTSLYGNQLWYPPPFSLPQPVEKPSGYVSPMQKHCVPSSPLRPTRDVSMDSSLSQQPLGPSYSVQSMPVGLTIPAYGASAMPVSLVPPYPPPPLLFSPRIPNSTFSIPRKPY</sequence>
<feature type="compositionally biased region" description="Basic residues" evidence="2">
    <location>
        <begin position="699"/>
        <end position="709"/>
    </location>
</feature>
<dbReference type="Proteomes" id="UP000030665">
    <property type="component" value="Unassembled WGS sequence"/>
</dbReference>
<organism evidence="3 4">
    <name type="scientific">Trichuris trichiura</name>
    <name type="common">Whipworm</name>
    <name type="synonym">Trichocephalus trichiurus</name>
    <dbReference type="NCBI Taxonomy" id="36087"/>
    <lineage>
        <taxon>Eukaryota</taxon>
        <taxon>Metazoa</taxon>
        <taxon>Ecdysozoa</taxon>
        <taxon>Nematoda</taxon>
        <taxon>Enoplea</taxon>
        <taxon>Dorylaimia</taxon>
        <taxon>Trichinellida</taxon>
        <taxon>Trichuridae</taxon>
        <taxon>Trichuris</taxon>
    </lineage>
</organism>